<evidence type="ECO:0000256" key="2">
    <source>
        <dbReference type="ARBA" id="ARBA00001946"/>
    </source>
</evidence>
<accession>A0AAQ3XAX6</accession>
<evidence type="ECO:0000256" key="3">
    <source>
        <dbReference type="ARBA" id="ARBA00022723"/>
    </source>
</evidence>
<dbReference type="SFLD" id="SFLDS00005">
    <property type="entry name" value="Isoprenoid_Synthase_Type_I"/>
    <property type="match status" value="1"/>
</dbReference>
<sequence length="518" mass="59454">MSEKCMRQRADQLKGQVHKMFEASKTMSAAHAEALVDTVERLGIRRHFRDDINLALGRIRSEVEFESSNDLHSIALRFRLLRQHGFWVSADVFDKFKDGNGSFSIDLCGKTEDILSLYNAAHMAIPGETTLDDAIAFARQHLEAVKGDLRSPLAEQVFRALDIPLPRDMERLEAMHYVVEYEMVETHDAVLLELARLDFNFVRSAQLKELHDLSIWWRALYDRVKLSYSRDRIVEMYFWSIGMVPWEENSRARIILTKIIALATLMDDTYDVRASFEECERFNEAIQRWEESAVSILPDYLHALYMETLSHFKEFTDMMKPQEKQRISHLINDYKVQSKLYLQEAKWANENIMPTFKEQADVSLVSSFVPALCLVALMGVEEEDLATKEAMEWALGMPEMYIGSGKIGRFLNDIASYKGGKNKKDVASCIECYAKEYGVTLAEAAAAMSAMVEHAWRRMNQEYMEMDRAALPAADIVLGISTVLEVMYLCGRDAYTVGRHLKHIIVPLLLEPVPVYNK</sequence>
<evidence type="ECO:0000259" key="5">
    <source>
        <dbReference type="Pfam" id="PF03936"/>
    </source>
</evidence>
<dbReference type="InterPro" id="IPR001906">
    <property type="entry name" value="Terpene_synth_N"/>
</dbReference>
<protein>
    <submittedName>
        <fullName evidence="6">Uncharacterized protein</fullName>
    </submittedName>
</protein>
<gene>
    <name evidence="6" type="ORF">U9M48_038991</name>
</gene>
<evidence type="ECO:0000256" key="1">
    <source>
        <dbReference type="ARBA" id="ARBA00001936"/>
    </source>
</evidence>
<dbReference type="InterPro" id="IPR034741">
    <property type="entry name" value="Terpene_cyclase-like_1_C"/>
</dbReference>
<comment type="cofactor">
    <cofactor evidence="1">
        <name>Mn(2+)</name>
        <dbReference type="ChEBI" id="CHEBI:29035"/>
    </cofactor>
</comment>
<dbReference type="EMBL" id="CP144753">
    <property type="protein sequence ID" value="WVZ92961.1"/>
    <property type="molecule type" value="Genomic_DNA"/>
</dbReference>
<dbReference type="InterPro" id="IPR044814">
    <property type="entry name" value="Terpene_cyclase_plant_C1"/>
</dbReference>
<evidence type="ECO:0000313" key="7">
    <source>
        <dbReference type="Proteomes" id="UP001341281"/>
    </source>
</evidence>
<organism evidence="6 7">
    <name type="scientific">Paspalum notatum var. saurae</name>
    <dbReference type="NCBI Taxonomy" id="547442"/>
    <lineage>
        <taxon>Eukaryota</taxon>
        <taxon>Viridiplantae</taxon>
        <taxon>Streptophyta</taxon>
        <taxon>Embryophyta</taxon>
        <taxon>Tracheophyta</taxon>
        <taxon>Spermatophyta</taxon>
        <taxon>Magnoliopsida</taxon>
        <taxon>Liliopsida</taxon>
        <taxon>Poales</taxon>
        <taxon>Poaceae</taxon>
        <taxon>PACMAD clade</taxon>
        <taxon>Panicoideae</taxon>
        <taxon>Andropogonodae</taxon>
        <taxon>Paspaleae</taxon>
        <taxon>Paspalinae</taxon>
        <taxon>Paspalum</taxon>
    </lineage>
</organism>
<dbReference type="InterPro" id="IPR005630">
    <property type="entry name" value="Terpene_synthase_metal-bd"/>
</dbReference>
<dbReference type="CDD" id="cd00684">
    <property type="entry name" value="Terpene_cyclase_plant_C1"/>
    <property type="match status" value="1"/>
</dbReference>
<dbReference type="Gene3D" id="1.10.600.10">
    <property type="entry name" value="Farnesyl Diphosphate Synthase"/>
    <property type="match status" value="1"/>
</dbReference>
<feature type="domain" description="Terpene synthase N-terminal" evidence="4">
    <location>
        <begin position="3"/>
        <end position="161"/>
    </location>
</feature>
<dbReference type="PANTHER" id="PTHR31225:SF63">
    <property type="entry name" value="BETA-SELINENE SYNTHASE"/>
    <property type="match status" value="1"/>
</dbReference>
<proteinExistence type="predicted"/>
<dbReference type="InterPro" id="IPR008949">
    <property type="entry name" value="Isoprenoid_synthase_dom_sf"/>
</dbReference>
<reference evidence="6 7" key="1">
    <citation type="submission" date="2024-02" db="EMBL/GenBank/DDBJ databases">
        <title>High-quality chromosome-scale genome assembly of Pensacola bahiagrass (Paspalum notatum Flugge var. saurae).</title>
        <authorList>
            <person name="Vega J.M."/>
            <person name="Podio M."/>
            <person name="Orjuela J."/>
            <person name="Siena L.A."/>
            <person name="Pessino S.C."/>
            <person name="Combes M.C."/>
            <person name="Mariac C."/>
            <person name="Albertini E."/>
            <person name="Pupilli F."/>
            <person name="Ortiz J.P.A."/>
            <person name="Leblanc O."/>
        </authorList>
    </citation>
    <scope>NUCLEOTIDE SEQUENCE [LARGE SCALE GENOMIC DNA]</scope>
    <source>
        <strain evidence="6">R1</strain>
        <tissue evidence="6">Leaf</tissue>
    </source>
</reference>
<dbReference type="SFLD" id="SFLDG01019">
    <property type="entry name" value="Terpene_Cyclase_Like_1_C_Termi"/>
    <property type="match status" value="1"/>
</dbReference>
<evidence type="ECO:0000313" key="6">
    <source>
        <dbReference type="EMBL" id="WVZ92961.1"/>
    </source>
</evidence>
<feature type="domain" description="Terpene synthase metal-binding" evidence="5">
    <location>
        <begin position="223"/>
        <end position="457"/>
    </location>
</feature>
<dbReference type="InterPro" id="IPR036965">
    <property type="entry name" value="Terpene_synth_N_sf"/>
</dbReference>
<dbReference type="SUPFAM" id="SSF48239">
    <property type="entry name" value="Terpenoid cyclases/Protein prenyltransferases"/>
    <property type="match status" value="1"/>
</dbReference>
<comment type="cofactor">
    <cofactor evidence="2">
        <name>Mg(2+)</name>
        <dbReference type="ChEBI" id="CHEBI:18420"/>
    </cofactor>
</comment>
<keyword evidence="3" id="KW-0479">Metal-binding</keyword>
<dbReference type="GO" id="GO:0000287">
    <property type="term" value="F:magnesium ion binding"/>
    <property type="evidence" value="ECO:0007669"/>
    <property type="project" value="InterPro"/>
</dbReference>
<dbReference type="Proteomes" id="UP001341281">
    <property type="component" value="Chromosome 09"/>
</dbReference>
<dbReference type="PANTHER" id="PTHR31225">
    <property type="entry name" value="OS04G0344100 PROTEIN-RELATED"/>
    <property type="match status" value="1"/>
</dbReference>
<keyword evidence="7" id="KW-1185">Reference proteome</keyword>
<dbReference type="Gene3D" id="1.50.10.130">
    <property type="entry name" value="Terpene synthase, N-terminal domain"/>
    <property type="match status" value="1"/>
</dbReference>
<dbReference type="GO" id="GO:0016102">
    <property type="term" value="P:diterpenoid biosynthetic process"/>
    <property type="evidence" value="ECO:0007669"/>
    <property type="project" value="InterPro"/>
</dbReference>
<evidence type="ECO:0000259" key="4">
    <source>
        <dbReference type="Pfam" id="PF01397"/>
    </source>
</evidence>
<dbReference type="Pfam" id="PF01397">
    <property type="entry name" value="Terpene_synth"/>
    <property type="match status" value="1"/>
</dbReference>
<dbReference type="InterPro" id="IPR008930">
    <property type="entry name" value="Terpenoid_cyclase/PrenylTrfase"/>
</dbReference>
<dbReference type="AlphaFoldDB" id="A0AAQ3XAX6"/>
<dbReference type="Pfam" id="PF03936">
    <property type="entry name" value="Terpene_synth_C"/>
    <property type="match status" value="1"/>
</dbReference>
<name>A0AAQ3XAX6_PASNO</name>
<dbReference type="InterPro" id="IPR050148">
    <property type="entry name" value="Terpene_synthase-like"/>
</dbReference>
<dbReference type="SUPFAM" id="SSF48576">
    <property type="entry name" value="Terpenoid synthases"/>
    <property type="match status" value="1"/>
</dbReference>
<dbReference type="GO" id="GO:0010333">
    <property type="term" value="F:terpene synthase activity"/>
    <property type="evidence" value="ECO:0007669"/>
    <property type="project" value="InterPro"/>
</dbReference>